<dbReference type="Proteomes" id="UP000595064">
    <property type="component" value="Chromosome"/>
</dbReference>
<proteinExistence type="predicted"/>
<accession>A0A7T2YUM1</accession>
<protein>
    <submittedName>
        <fullName evidence="1">Uncharacterized protein</fullName>
    </submittedName>
</protein>
<reference evidence="1 2" key="1">
    <citation type="submission" date="2020-12" db="EMBL/GenBank/DDBJ databases">
        <title>FDA dAtabase for Regulatory Grade micrObial Sequences (FDA-ARGOS): Supporting development and validation of Infectious Disease Dx tests.</title>
        <authorList>
            <person name="Sproer C."/>
            <person name="Gronow S."/>
            <person name="Severitt S."/>
            <person name="Schroder I."/>
            <person name="Tallon L."/>
            <person name="Sadzewicz L."/>
            <person name="Zhao X."/>
            <person name="Boylan J."/>
            <person name="Ott S."/>
            <person name="Bowen H."/>
            <person name="Vavikolanu K."/>
            <person name="Mehta A."/>
            <person name="Aluvathingal J."/>
            <person name="Nadendla S."/>
            <person name="Lowell S."/>
            <person name="Myers T."/>
            <person name="Yan Y."/>
            <person name="Sichtig H."/>
        </authorList>
    </citation>
    <scope>NUCLEOTIDE SEQUENCE [LARGE SCALE GENOMIC DNA]</scope>
    <source>
        <strain evidence="1 2">FDAARGOS_890</strain>
    </source>
</reference>
<dbReference type="EMBL" id="CP065748">
    <property type="protein sequence ID" value="QPS82382.1"/>
    <property type="molecule type" value="Genomic_DNA"/>
</dbReference>
<gene>
    <name evidence="1" type="ORF">I6G47_04655</name>
</gene>
<sequence length="157" mass="18440">MKKENEWLIYVQDNNLRQFSFIGPLQKNQIYQWLDVASKEQDNDREILFNEIELSNRLEYKNYAEALGFSETKKDLLPLPKDRSNEYKGNIPKYANKADPERIIHILCKGKCKKTTLAEINRPYPGKETLKSASLGDYKATCLQCGHIAQDNYNWYR</sequence>
<evidence type="ECO:0000313" key="2">
    <source>
        <dbReference type="Proteomes" id="UP000595064"/>
    </source>
</evidence>
<name>A0A7T2YUM1_9BURK</name>
<keyword evidence="2" id="KW-1185">Reference proteome</keyword>
<dbReference type="KEGG" id="dla:I6G47_04655"/>
<evidence type="ECO:0000313" key="1">
    <source>
        <dbReference type="EMBL" id="QPS82382.1"/>
    </source>
</evidence>
<dbReference type="RefSeq" id="WP_151019527.1">
    <property type="nucleotide sequence ID" value="NZ_CP065748.1"/>
</dbReference>
<organism evidence="1 2">
    <name type="scientific">Delftia lacustris</name>
    <dbReference type="NCBI Taxonomy" id="558537"/>
    <lineage>
        <taxon>Bacteria</taxon>
        <taxon>Pseudomonadati</taxon>
        <taxon>Pseudomonadota</taxon>
        <taxon>Betaproteobacteria</taxon>
        <taxon>Burkholderiales</taxon>
        <taxon>Comamonadaceae</taxon>
        <taxon>Delftia</taxon>
    </lineage>
</organism>
<dbReference type="AlphaFoldDB" id="A0A7T2YUM1"/>